<reference evidence="3 4" key="1">
    <citation type="submission" date="2018-04" db="EMBL/GenBank/DDBJ databases">
        <title>Genomic Encyclopedia of Archaeal and Bacterial Type Strains, Phase II (KMG-II): from individual species to whole genera.</title>
        <authorList>
            <person name="Goeker M."/>
        </authorList>
    </citation>
    <scope>NUCLEOTIDE SEQUENCE [LARGE SCALE GENOMIC DNA]</scope>
    <source>
        <strain evidence="3 4">DSM 29329</strain>
    </source>
</reference>
<keyword evidence="4" id="KW-1185">Reference proteome</keyword>
<dbReference type="Proteomes" id="UP000244069">
    <property type="component" value="Unassembled WGS sequence"/>
</dbReference>
<feature type="compositionally biased region" description="Basic and acidic residues" evidence="1">
    <location>
        <begin position="1"/>
        <end position="16"/>
    </location>
</feature>
<keyword evidence="3" id="KW-0489">Methyltransferase</keyword>
<accession>A0A2T6B5C5</accession>
<comment type="caution">
    <text evidence="3">The sequence shown here is derived from an EMBL/GenBank/DDBJ whole genome shotgun (WGS) entry which is preliminary data.</text>
</comment>
<dbReference type="Pfam" id="PF08241">
    <property type="entry name" value="Methyltransf_11"/>
    <property type="match status" value="1"/>
</dbReference>
<dbReference type="GO" id="GO:0008757">
    <property type="term" value="F:S-adenosylmethionine-dependent methyltransferase activity"/>
    <property type="evidence" value="ECO:0007669"/>
    <property type="project" value="InterPro"/>
</dbReference>
<dbReference type="InterPro" id="IPR029063">
    <property type="entry name" value="SAM-dependent_MTases_sf"/>
</dbReference>
<feature type="domain" description="Methyltransferase type 11" evidence="2">
    <location>
        <begin position="69"/>
        <end position="153"/>
    </location>
</feature>
<sequence length="259" mass="28636">MLHIRHEDYDSLERSSELTNPKPAETADAAASTDTYALRFAGRWGAWLLSVQAAIILAMLPDKRESSVLDVGGGHAQIAPVMREEGHDVRVMVSEEASTERLLRSGVPAGDISVGSLMDLPFADRSFDAVVSLRMMAHVKDPAGYVAELCRVADKAVILDYTCNQGVGRIGTWFYLPKRLIEGDTRRYKISGRAEIAEMLERNGFVIDEHQGQFALPVVVHRKLKNPKISSAIERVLAPQARRYGNPVLLRARRATETA</sequence>
<dbReference type="EMBL" id="QBKN01000003">
    <property type="protein sequence ID" value="PTX51286.1"/>
    <property type="molecule type" value="Genomic_DNA"/>
</dbReference>
<evidence type="ECO:0000313" key="3">
    <source>
        <dbReference type="EMBL" id="PTX51286.1"/>
    </source>
</evidence>
<evidence type="ECO:0000256" key="1">
    <source>
        <dbReference type="SAM" id="MobiDB-lite"/>
    </source>
</evidence>
<keyword evidence="3" id="KW-0830">Ubiquinone</keyword>
<evidence type="ECO:0000313" key="4">
    <source>
        <dbReference type="Proteomes" id="UP000244069"/>
    </source>
</evidence>
<evidence type="ECO:0000259" key="2">
    <source>
        <dbReference type="Pfam" id="PF08241"/>
    </source>
</evidence>
<keyword evidence="3" id="KW-0808">Transferase</keyword>
<name>A0A2T6B5C5_9RHOB</name>
<dbReference type="GO" id="GO:0032259">
    <property type="term" value="P:methylation"/>
    <property type="evidence" value="ECO:0007669"/>
    <property type="project" value="UniProtKB-KW"/>
</dbReference>
<dbReference type="SUPFAM" id="SSF53335">
    <property type="entry name" value="S-adenosyl-L-methionine-dependent methyltransferases"/>
    <property type="match status" value="1"/>
</dbReference>
<dbReference type="OrthoDB" id="528104at2"/>
<organism evidence="3 4">
    <name type="scientific">Allosediminivita pacifica</name>
    <dbReference type="NCBI Taxonomy" id="1267769"/>
    <lineage>
        <taxon>Bacteria</taxon>
        <taxon>Pseudomonadati</taxon>
        <taxon>Pseudomonadota</taxon>
        <taxon>Alphaproteobacteria</taxon>
        <taxon>Rhodobacterales</taxon>
        <taxon>Paracoccaceae</taxon>
        <taxon>Allosediminivita</taxon>
    </lineage>
</organism>
<dbReference type="AlphaFoldDB" id="A0A2T6B5C5"/>
<dbReference type="InterPro" id="IPR013216">
    <property type="entry name" value="Methyltransf_11"/>
</dbReference>
<proteinExistence type="predicted"/>
<dbReference type="Gene3D" id="3.40.50.150">
    <property type="entry name" value="Vaccinia Virus protein VP39"/>
    <property type="match status" value="1"/>
</dbReference>
<protein>
    <submittedName>
        <fullName evidence="3">Ubiquinone/menaquinone biosynthesis C-methylase UbiE</fullName>
    </submittedName>
</protein>
<gene>
    <name evidence="3" type="ORF">C8N44_10329</name>
</gene>
<dbReference type="RefSeq" id="WP_158273989.1">
    <property type="nucleotide sequence ID" value="NZ_BMEZ01000003.1"/>
</dbReference>
<feature type="region of interest" description="Disordered" evidence="1">
    <location>
        <begin position="1"/>
        <end position="29"/>
    </location>
</feature>